<organism evidence="2 3">
    <name type="scientific">Algimonas arctica</name>
    <dbReference type="NCBI Taxonomy" id="1479486"/>
    <lineage>
        <taxon>Bacteria</taxon>
        <taxon>Pseudomonadati</taxon>
        <taxon>Pseudomonadota</taxon>
        <taxon>Alphaproteobacteria</taxon>
        <taxon>Maricaulales</taxon>
        <taxon>Robiginitomaculaceae</taxon>
        <taxon>Algimonas</taxon>
    </lineage>
</organism>
<proteinExistence type="predicted"/>
<reference evidence="2" key="2">
    <citation type="submission" date="2020-09" db="EMBL/GenBank/DDBJ databases">
        <authorList>
            <person name="Sun Q."/>
            <person name="Kim S."/>
        </authorList>
    </citation>
    <scope>NUCLEOTIDE SEQUENCE</scope>
    <source>
        <strain evidence="2">KCTC 32513</strain>
    </source>
</reference>
<reference evidence="2" key="1">
    <citation type="journal article" date="2014" name="Int. J. Syst. Evol. Microbiol.">
        <title>Complete genome sequence of Corynebacterium casei LMG S-19264T (=DSM 44701T), isolated from a smear-ripened cheese.</title>
        <authorList>
            <consortium name="US DOE Joint Genome Institute (JGI-PGF)"/>
            <person name="Walter F."/>
            <person name="Albersmeier A."/>
            <person name="Kalinowski J."/>
            <person name="Ruckert C."/>
        </authorList>
    </citation>
    <scope>NUCLEOTIDE SEQUENCE</scope>
    <source>
        <strain evidence="2">KCTC 32513</strain>
    </source>
</reference>
<keyword evidence="3" id="KW-1185">Reference proteome</keyword>
<feature type="transmembrane region" description="Helical" evidence="1">
    <location>
        <begin position="133"/>
        <end position="151"/>
    </location>
</feature>
<accession>A0A8J3G2P6</accession>
<dbReference type="AlphaFoldDB" id="A0A8J3G2P6"/>
<gene>
    <name evidence="2" type="ORF">GCM10009069_19610</name>
</gene>
<evidence type="ECO:0000313" key="2">
    <source>
        <dbReference type="EMBL" id="GHA96654.1"/>
    </source>
</evidence>
<sequence length="155" mass="16695">MLKYATFIVPMLLRLGNTSSSAKDVQSQIGVLALMSVAITFFLAAVFTWVAKTYSLDIAFLVIALILAAAAIVLSLKRRIAKASALQDTIDRDAKLKGVLAAKADPLSEYIPDEILTHPVVQKVLAQIEDRPFLAALVAVVLGMIVSNQLLDNSE</sequence>
<name>A0A8J3G2P6_9PROT</name>
<comment type="caution">
    <text evidence="2">The sequence shown here is derived from an EMBL/GenBank/DDBJ whole genome shotgun (WGS) entry which is preliminary data.</text>
</comment>
<protein>
    <submittedName>
        <fullName evidence="2">Uncharacterized protein</fullName>
    </submittedName>
</protein>
<keyword evidence="1" id="KW-0472">Membrane</keyword>
<keyword evidence="1" id="KW-1133">Transmembrane helix</keyword>
<feature type="transmembrane region" description="Helical" evidence="1">
    <location>
        <begin position="56"/>
        <end position="76"/>
    </location>
</feature>
<evidence type="ECO:0000256" key="1">
    <source>
        <dbReference type="SAM" id="Phobius"/>
    </source>
</evidence>
<dbReference type="RefSeq" id="WP_189497925.1">
    <property type="nucleotide sequence ID" value="NZ_BMZH01000007.1"/>
</dbReference>
<dbReference type="Proteomes" id="UP000634004">
    <property type="component" value="Unassembled WGS sequence"/>
</dbReference>
<evidence type="ECO:0000313" key="3">
    <source>
        <dbReference type="Proteomes" id="UP000634004"/>
    </source>
</evidence>
<keyword evidence="1" id="KW-0812">Transmembrane</keyword>
<feature type="transmembrane region" description="Helical" evidence="1">
    <location>
        <begin position="29"/>
        <end position="50"/>
    </location>
</feature>
<dbReference type="EMBL" id="BMZH01000007">
    <property type="protein sequence ID" value="GHA96654.1"/>
    <property type="molecule type" value="Genomic_DNA"/>
</dbReference>